<protein>
    <submittedName>
        <fullName evidence="2">Uncharacterized protein</fullName>
    </submittedName>
</protein>
<feature type="compositionally biased region" description="Acidic residues" evidence="1">
    <location>
        <begin position="442"/>
        <end position="451"/>
    </location>
</feature>
<evidence type="ECO:0000313" key="3">
    <source>
        <dbReference type="Proteomes" id="UP000298061"/>
    </source>
</evidence>
<comment type="caution">
    <text evidence="2">The sequence shown here is derived from an EMBL/GenBank/DDBJ whole genome shotgun (WGS) entry which is preliminary data.</text>
</comment>
<feature type="compositionally biased region" description="Basic residues" evidence="1">
    <location>
        <begin position="84"/>
        <end position="100"/>
    </location>
</feature>
<feature type="compositionally biased region" description="Basic residues" evidence="1">
    <location>
        <begin position="248"/>
        <end position="257"/>
    </location>
</feature>
<dbReference type="Proteomes" id="UP000298061">
    <property type="component" value="Unassembled WGS sequence"/>
</dbReference>
<dbReference type="OrthoDB" id="3047765at2759"/>
<feature type="compositionally biased region" description="Polar residues" evidence="1">
    <location>
        <begin position="283"/>
        <end position="294"/>
    </location>
</feature>
<keyword evidence="3" id="KW-1185">Reference proteome</keyword>
<gene>
    <name evidence="2" type="ORF">EWM64_g5274</name>
</gene>
<feature type="compositionally biased region" description="Basic residues" evidence="1">
    <location>
        <begin position="114"/>
        <end position="124"/>
    </location>
</feature>
<feature type="compositionally biased region" description="Basic and acidic residues" evidence="1">
    <location>
        <begin position="477"/>
        <end position="495"/>
    </location>
</feature>
<feature type="region of interest" description="Disordered" evidence="1">
    <location>
        <begin position="1"/>
        <end position="207"/>
    </location>
</feature>
<reference evidence="2 3" key="1">
    <citation type="submission" date="2019-02" db="EMBL/GenBank/DDBJ databases">
        <title>Genome sequencing of the rare red list fungi Hericium alpestre (H. flagellum).</title>
        <authorList>
            <person name="Buettner E."/>
            <person name="Kellner H."/>
        </authorList>
    </citation>
    <scope>NUCLEOTIDE SEQUENCE [LARGE SCALE GENOMIC DNA]</scope>
    <source>
        <strain evidence="2 3">DSM 108284</strain>
    </source>
</reference>
<dbReference type="EMBL" id="SFCI01000624">
    <property type="protein sequence ID" value="TFY78738.1"/>
    <property type="molecule type" value="Genomic_DNA"/>
</dbReference>
<feature type="compositionally biased region" description="Basic and acidic residues" evidence="1">
    <location>
        <begin position="523"/>
        <end position="541"/>
    </location>
</feature>
<organism evidence="2 3">
    <name type="scientific">Hericium alpestre</name>
    <dbReference type="NCBI Taxonomy" id="135208"/>
    <lineage>
        <taxon>Eukaryota</taxon>
        <taxon>Fungi</taxon>
        <taxon>Dikarya</taxon>
        <taxon>Basidiomycota</taxon>
        <taxon>Agaricomycotina</taxon>
        <taxon>Agaricomycetes</taxon>
        <taxon>Russulales</taxon>
        <taxon>Hericiaceae</taxon>
        <taxon>Hericium</taxon>
    </lineage>
</organism>
<dbReference type="AlphaFoldDB" id="A0A4Y9ZZ96"/>
<feature type="compositionally biased region" description="Low complexity" evidence="1">
    <location>
        <begin position="66"/>
        <end position="83"/>
    </location>
</feature>
<name>A0A4Y9ZZ96_9AGAM</name>
<feature type="compositionally biased region" description="Polar residues" evidence="1">
    <location>
        <begin position="128"/>
        <end position="140"/>
    </location>
</feature>
<feature type="region of interest" description="Disordered" evidence="1">
    <location>
        <begin position="235"/>
        <end position="626"/>
    </location>
</feature>
<proteinExistence type="predicted"/>
<sequence length="626" mass="67835">MEKVPPIESVEASKAARLQRHQARYRDRGGIFKPPESNALLDILLSRNVNGESPSRPRPGPRKSKTPAAQRARARASVVPAPASRKKAARVPRKSVRKPAGRNDEDAAAQDRPRAKKAKARAKAKNVPDNNNDPQMQRSYAAQLADVINAGRPVPPKSKPRSKKQPTPQPADTNAATETSKRSQPRSAPSPGSDDVFPIEPRKDVDLSNIDVVQVIVHRSPHKNFEPVLMSYTIDEIDPPSDLEPPKPKRGRPKKTMAAKSSTSTSRAKKPPSKTNMRLTAKDSGQTKPSSSKVPSRATAPEPEPEPESSKGKAVRSLSPILEEGEEEPDVSQSIDVPLAKAVKGKRKADNVVGRGAKKRRWEVEAEEVGEEAEDVVVPAKEAATHDGDGRKPVKKGSRAPKAQPPEAQEKDPQDDNDDIPLAELPKKAKAKQGARAKAPQEEEQQGEDDDVRATEASKKEKGKAKKKQRPAAPDSDAERPGKRARDEAADDLKRGSKKSRVVFEEEDDDDEGPHTPIKASKARPDPKPPKENDIFTRVAKEATMASAVKPIPSPIKKKPPREKPPSKAAAKTRKPPSQRATTKPPSRGPPPSVLRLLAANAARSQIQASEASDDDPIDFLGGAES</sequence>
<feature type="compositionally biased region" description="Acidic residues" evidence="1">
    <location>
        <begin position="365"/>
        <end position="375"/>
    </location>
</feature>
<dbReference type="STRING" id="135208.A0A4Y9ZZ96"/>
<feature type="compositionally biased region" description="Basic residues" evidence="1">
    <location>
        <begin position="461"/>
        <end position="470"/>
    </location>
</feature>
<evidence type="ECO:0000256" key="1">
    <source>
        <dbReference type="SAM" id="MobiDB-lite"/>
    </source>
</evidence>
<feature type="compositionally biased region" description="Basic and acidic residues" evidence="1">
    <location>
        <begin position="383"/>
        <end position="392"/>
    </location>
</feature>
<accession>A0A4Y9ZZ96</accession>
<evidence type="ECO:0000313" key="2">
    <source>
        <dbReference type="EMBL" id="TFY78738.1"/>
    </source>
</evidence>
<feature type="compositionally biased region" description="Basic and acidic residues" evidence="1">
    <location>
        <begin position="101"/>
        <end position="113"/>
    </location>
</feature>